<gene>
    <name evidence="1" type="ORF">HJG63_010549</name>
</gene>
<reference evidence="1 2" key="1">
    <citation type="journal article" date="2020" name="Nature">
        <title>Six reference-quality genomes reveal evolution of bat adaptations.</title>
        <authorList>
            <person name="Jebb D."/>
            <person name="Huang Z."/>
            <person name="Pippel M."/>
            <person name="Hughes G.M."/>
            <person name="Lavrichenko K."/>
            <person name="Devanna P."/>
            <person name="Winkler S."/>
            <person name="Jermiin L.S."/>
            <person name="Skirmuntt E.C."/>
            <person name="Katzourakis A."/>
            <person name="Burkitt-Gray L."/>
            <person name="Ray D.A."/>
            <person name="Sullivan K.A.M."/>
            <person name="Roscito J.G."/>
            <person name="Kirilenko B.M."/>
            <person name="Davalos L.M."/>
            <person name="Corthals A.P."/>
            <person name="Power M.L."/>
            <person name="Jones G."/>
            <person name="Ransome R.D."/>
            <person name="Dechmann D.K.N."/>
            <person name="Locatelli A.G."/>
            <person name="Puechmaille S.J."/>
            <person name="Fedrigo O."/>
            <person name="Jarvis E.D."/>
            <person name="Hiller M."/>
            <person name="Vernes S.C."/>
            <person name="Myers E.W."/>
            <person name="Teeling E.C."/>
        </authorList>
    </citation>
    <scope>NUCLEOTIDE SEQUENCE [LARGE SCALE GENOMIC DNA]</scope>
    <source>
        <strain evidence="1">MRouAeg1</strain>
        <tissue evidence="1">Muscle</tissue>
    </source>
</reference>
<proteinExistence type="predicted"/>
<evidence type="ECO:0000313" key="2">
    <source>
        <dbReference type="Proteomes" id="UP000593571"/>
    </source>
</evidence>
<protein>
    <submittedName>
        <fullName evidence="1">Uncharacterized protein</fullName>
    </submittedName>
</protein>
<sequence length="151" mass="15961">MPGALGSKGETAEATGSLVLFRVGRGREARRLRAPGQRPCPPASRVTARASAAPVLLSGLLRLITPLPMSLRSHQLLLSLHTLHTPLNHASVPLNVCRQALGPFILRPESGALSAPYLSHGCALPLHWTSLTPDSGGSQSFQGPHYENGNL</sequence>
<dbReference type="Proteomes" id="UP000593571">
    <property type="component" value="Unassembled WGS sequence"/>
</dbReference>
<accession>A0A7J8IN48</accession>
<name>A0A7J8IN48_ROUAE</name>
<dbReference type="EMBL" id="JACASE010000003">
    <property type="protein sequence ID" value="KAF6485312.1"/>
    <property type="molecule type" value="Genomic_DNA"/>
</dbReference>
<organism evidence="1 2">
    <name type="scientific">Rousettus aegyptiacus</name>
    <name type="common">Egyptian fruit bat</name>
    <name type="synonym">Pteropus aegyptiacus</name>
    <dbReference type="NCBI Taxonomy" id="9407"/>
    <lineage>
        <taxon>Eukaryota</taxon>
        <taxon>Metazoa</taxon>
        <taxon>Chordata</taxon>
        <taxon>Craniata</taxon>
        <taxon>Vertebrata</taxon>
        <taxon>Euteleostomi</taxon>
        <taxon>Mammalia</taxon>
        <taxon>Eutheria</taxon>
        <taxon>Laurasiatheria</taxon>
        <taxon>Chiroptera</taxon>
        <taxon>Yinpterochiroptera</taxon>
        <taxon>Pteropodoidea</taxon>
        <taxon>Pteropodidae</taxon>
        <taxon>Rousettinae</taxon>
        <taxon>Rousettus</taxon>
    </lineage>
</organism>
<evidence type="ECO:0000313" key="1">
    <source>
        <dbReference type="EMBL" id="KAF6485312.1"/>
    </source>
</evidence>
<keyword evidence="2" id="KW-1185">Reference proteome</keyword>
<dbReference type="AlphaFoldDB" id="A0A7J8IN48"/>
<comment type="caution">
    <text evidence="1">The sequence shown here is derived from an EMBL/GenBank/DDBJ whole genome shotgun (WGS) entry which is preliminary data.</text>
</comment>